<gene>
    <name evidence="1" type="ORF">PROH_03090</name>
</gene>
<dbReference type="AlphaFoldDB" id="A0A0M2Q267"/>
<sequence>MTAPQPSLFGLRKTNRDFTNPETWGKNQFNTSFPASLCCYLNAKSIDANYLSVQNGKLGFTSLPISDLFGIDVESDDLYFAFEAQHTPYQKYVVGSLPRTDLVIQRESTGECLRGLEIKLTALPDHTTCNCLDQDYGSELVVRPDTIIYLACSIATSQINNLRINIPNLSISDWSDPREVLPHIKTIIESIYCLSDFLSKQQTPFLIQPIWKTKGKSPSLADQCLDVFVWSDAGFSYFISQIANISPRANHITRQTRTAIWLFKMLLDISLNGKFNHQKIIDHLSYNTKNDKAFASAGTITNPYMACSRLTNPIIAKSEIQNIILGGGQNLLSPERRFDAIIYNSPELFQ</sequence>
<dbReference type="GO" id="GO:0009036">
    <property type="term" value="F:type II site-specific deoxyribonuclease activity"/>
    <property type="evidence" value="ECO:0007669"/>
    <property type="project" value="InterPro"/>
</dbReference>
<keyword evidence="1" id="KW-0540">Nuclease</keyword>
<dbReference type="GO" id="GO:0009307">
    <property type="term" value="P:DNA restriction-modification system"/>
    <property type="evidence" value="ECO:0007669"/>
    <property type="project" value="InterPro"/>
</dbReference>
<organism evidence="1 2">
    <name type="scientific">Prochlorothrix hollandica PCC 9006 = CALU 1027</name>
    <dbReference type="NCBI Taxonomy" id="317619"/>
    <lineage>
        <taxon>Bacteria</taxon>
        <taxon>Bacillati</taxon>
        <taxon>Cyanobacteriota</taxon>
        <taxon>Cyanophyceae</taxon>
        <taxon>Prochlorotrichales</taxon>
        <taxon>Prochlorotrichaceae</taxon>
        <taxon>Prochlorothrix</taxon>
    </lineage>
</organism>
<dbReference type="Proteomes" id="UP000034681">
    <property type="component" value="Unassembled WGS sequence"/>
</dbReference>
<evidence type="ECO:0000313" key="2">
    <source>
        <dbReference type="Proteomes" id="UP000034681"/>
    </source>
</evidence>
<keyword evidence="1" id="KW-0255">Endonuclease</keyword>
<dbReference type="STRING" id="317619.GCA_000332315_03872"/>
<accession>A0A0M2Q267</accession>
<proteinExistence type="predicted"/>
<dbReference type="GO" id="GO:0003677">
    <property type="term" value="F:DNA binding"/>
    <property type="evidence" value="ECO:0007669"/>
    <property type="project" value="InterPro"/>
</dbReference>
<dbReference type="RefSeq" id="WP_017714035.1">
    <property type="nucleotide sequence ID" value="NZ_KB235941.1"/>
</dbReference>
<evidence type="ECO:0000313" key="1">
    <source>
        <dbReference type="EMBL" id="KKJ01353.1"/>
    </source>
</evidence>
<dbReference type="InterPro" id="IPR019044">
    <property type="entry name" value="Restrct_endonuc_II_HindVP"/>
</dbReference>
<dbReference type="EMBL" id="AJTX02000002">
    <property type="protein sequence ID" value="KKJ01353.1"/>
    <property type="molecule type" value="Genomic_DNA"/>
</dbReference>
<reference evidence="1" key="1">
    <citation type="submission" date="2012-04" db="EMBL/GenBank/DDBJ databases">
        <authorList>
            <person name="Borisov I.G."/>
            <person name="Ivanikova N.V."/>
            <person name="Pinevich A.V."/>
        </authorList>
    </citation>
    <scope>NUCLEOTIDE SEQUENCE</scope>
    <source>
        <strain evidence="1">CALU 1027</strain>
    </source>
</reference>
<dbReference type="Pfam" id="PF09519">
    <property type="entry name" value="RE_HindVP"/>
    <property type="match status" value="1"/>
</dbReference>
<dbReference type="OrthoDB" id="1100091at2"/>
<dbReference type="REBASE" id="167976">
    <property type="entry name" value="Pho1027ORF3095P"/>
</dbReference>
<comment type="caution">
    <text evidence="1">The sequence shown here is derived from an EMBL/GenBank/DDBJ whole genome shotgun (WGS) entry which is preliminary data.</text>
</comment>
<name>A0A0M2Q267_PROHO</name>
<keyword evidence="2" id="KW-1185">Reference proteome</keyword>
<keyword evidence="1" id="KW-0378">Hydrolase</keyword>
<protein>
    <submittedName>
        <fullName evidence="1">Restriction endonuclease HindVP</fullName>
    </submittedName>
</protein>